<name>A0A8D2P9B3_ZOSLA</name>
<dbReference type="Proteomes" id="UP000694401">
    <property type="component" value="Unassembled WGS sequence"/>
</dbReference>
<dbReference type="InterPro" id="IPR021109">
    <property type="entry name" value="Peptidase_aspartic_dom_sf"/>
</dbReference>
<reference evidence="8" key="1">
    <citation type="submission" date="2025-08" db="UniProtKB">
        <authorList>
            <consortium name="Ensembl"/>
        </authorList>
    </citation>
    <scope>IDENTIFICATION</scope>
</reference>
<feature type="active site" evidence="3">
    <location>
        <position position="272"/>
    </location>
</feature>
<keyword evidence="5" id="KW-0378">Hydrolase</keyword>
<dbReference type="InterPro" id="IPR012848">
    <property type="entry name" value="Aspartic_peptidase_N"/>
</dbReference>
<proteinExistence type="inferred from homology"/>
<dbReference type="PROSITE" id="PS00141">
    <property type="entry name" value="ASP_PROTEASE"/>
    <property type="match status" value="1"/>
</dbReference>
<evidence type="ECO:0000256" key="6">
    <source>
        <dbReference type="SAM" id="MobiDB-lite"/>
    </source>
</evidence>
<dbReference type="Ensembl" id="ENSZLMT00000010916.1">
    <property type="protein sequence ID" value="ENSZLMP00000010621.1"/>
    <property type="gene ID" value="ENSZLMG00000007403.1"/>
</dbReference>
<evidence type="ECO:0000256" key="5">
    <source>
        <dbReference type="RuleBase" id="RU000454"/>
    </source>
</evidence>
<dbReference type="InterPro" id="IPR001461">
    <property type="entry name" value="Aspartic_peptidase_A1"/>
</dbReference>
<keyword evidence="5" id="KW-0064">Aspartyl protease</keyword>
<feature type="active site" evidence="3">
    <location>
        <position position="111"/>
    </location>
</feature>
<dbReference type="PRINTS" id="PR00792">
    <property type="entry name" value="PEPSIN"/>
</dbReference>
<accession>A0A8D2P9B3</accession>
<dbReference type="Gene3D" id="6.10.140.60">
    <property type="match status" value="1"/>
</dbReference>
<dbReference type="InterPro" id="IPR001969">
    <property type="entry name" value="Aspartic_peptidase_AS"/>
</dbReference>
<dbReference type="FunFam" id="2.40.70.10:FF:000004">
    <property type="entry name" value="Pepsin A"/>
    <property type="match status" value="1"/>
</dbReference>
<dbReference type="GO" id="GO:0006508">
    <property type="term" value="P:proteolysis"/>
    <property type="evidence" value="ECO:0007669"/>
    <property type="project" value="UniProtKB-KW"/>
</dbReference>
<evidence type="ECO:0000256" key="1">
    <source>
        <dbReference type="ARBA" id="ARBA00007447"/>
    </source>
</evidence>
<organism evidence="8 9">
    <name type="scientific">Zosterops lateralis melanops</name>
    <dbReference type="NCBI Taxonomy" id="1220523"/>
    <lineage>
        <taxon>Eukaryota</taxon>
        <taxon>Metazoa</taxon>
        <taxon>Chordata</taxon>
        <taxon>Craniata</taxon>
        <taxon>Vertebrata</taxon>
        <taxon>Euteleostomi</taxon>
        <taxon>Archelosauria</taxon>
        <taxon>Archosauria</taxon>
        <taxon>Dinosauria</taxon>
        <taxon>Saurischia</taxon>
        <taxon>Theropoda</taxon>
        <taxon>Coelurosauria</taxon>
        <taxon>Aves</taxon>
        <taxon>Neognathae</taxon>
        <taxon>Neoaves</taxon>
        <taxon>Telluraves</taxon>
        <taxon>Australaves</taxon>
        <taxon>Passeriformes</taxon>
        <taxon>Sylvioidea</taxon>
        <taxon>Zosteropidae</taxon>
        <taxon>Zosterops</taxon>
    </lineage>
</organism>
<dbReference type="SUPFAM" id="SSF50630">
    <property type="entry name" value="Acid proteases"/>
    <property type="match status" value="1"/>
</dbReference>
<dbReference type="GO" id="GO:0004190">
    <property type="term" value="F:aspartic-type endopeptidase activity"/>
    <property type="evidence" value="ECO:0007669"/>
    <property type="project" value="UniProtKB-KW"/>
</dbReference>
<evidence type="ECO:0000256" key="3">
    <source>
        <dbReference type="PIRSR" id="PIRSR601461-1"/>
    </source>
</evidence>
<comment type="similarity">
    <text evidence="1 5">Belongs to the peptidase A1 family.</text>
</comment>
<dbReference type="PANTHER" id="PTHR47966">
    <property type="entry name" value="BETA-SITE APP-CLEAVING ENZYME, ISOFORM A-RELATED"/>
    <property type="match status" value="1"/>
</dbReference>
<keyword evidence="5" id="KW-0645">Protease</keyword>
<dbReference type="AlphaFoldDB" id="A0A8D2P9B3"/>
<dbReference type="InterPro" id="IPR033121">
    <property type="entry name" value="PEPTIDASE_A1"/>
</dbReference>
<evidence type="ECO:0000259" key="7">
    <source>
        <dbReference type="PROSITE" id="PS51767"/>
    </source>
</evidence>
<dbReference type="PANTHER" id="PTHR47966:SF70">
    <property type="entry name" value="PEPTIDASE A1 DOMAIN-CONTAINING PROTEIN"/>
    <property type="match status" value="1"/>
</dbReference>
<evidence type="ECO:0000256" key="4">
    <source>
        <dbReference type="PIRSR" id="PIRSR601461-2"/>
    </source>
</evidence>
<evidence type="ECO:0000313" key="8">
    <source>
        <dbReference type="Ensembl" id="ENSZLMP00000010621.1"/>
    </source>
</evidence>
<feature type="compositionally biased region" description="Polar residues" evidence="6">
    <location>
        <begin position="1"/>
        <end position="13"/>
    </location>
</feature>
<keyword evidence="9" id="KW-1185">Reference proteome</keyword>
<protein>
    <recommendedName>
        <fullName evidence="7">Peptidase A1 domain-containing protein</fullName>
    </recommendedName>
</protein>
<dbReference type="Pfam" id="PF00026">
    <property type="entry name" value="Asp"/>
    <property type="match status" value="1"/>
</dbReference>
<keyword evidence="2 4" id="KW-1015">Disulfide bond</keyword>
<dbReference type="Pfam" id="PF07966">
    <property type="entry name" value="A1_Propeptide"/>
    <property type="match status" value="1"/>
</dbReference>
<feature type="disulfide bond" evidence="4">
    <location>
        <begin position="124"/>
        <end position="129"/>
    </location>
</feature>
<sequence>MESSWGTESTSWAQRAPPGALRASPGHREHLLGHGELLLISLRKGLSIRDKMRAAGVLDDFLKHIKYDPVKKYQPSQGSVVRVPVTNHLDSSYFGEISIGEPPQKFLVLFDTGSSNLWVPSSDCKSPACFNHAKFQANDSVTFTPSGRSYTVSYGSGAVTIVLGSDTLKVSSITVTDQEFGLTQDEPTQPFYFADFDGILGMAYPSLAVGGMATPIFSFYFSRQPTYEYGGELILGGIDPQLFQGDITWAPVTQELYWQVGLKLCGCQAIVDTGTFLLTVPQEYLESILEALGYAVDCNDTQSMPSITFSIGGAQLLLSPSAYVLNSNGYCTLGMEVTYLPSQDGQPLWILGNIFLKEYYTVFDMANSRVGFALSA</sequence>
<dbReference type="PROSITE" id="PS51767">
    <property type="entry name" value="PEPTIDASE_A1"/>
    <property type="match status" value="1"/>
</dbReference>
<feature type="region of interest" description="Disordered" evidence="6">
    <location>
        <begin position="1"/>
        <end position="26"/>
    </location>
</feature>
<dbReference type="Gene3D" id="2.40.70.10">
    <property type="entry name" value="Acid Proteases"/>
    <property type="match status" value="2"/>
</dbReference>
<evidence type="ECO:0000313" key="9">
    <source>
        <dbReference type="Proteomes" id="UP000694401"/>
    </source>
</evidence>
<feature type="domain" description="Peptidase A1" evidence="7">
    <location>
        <begin position="93"/>
        <end position="373"/>
    </location>
</feature>
<reference evidence="8" key="2">
    <citation type="submission" date="2025-09" db="UniProtKB">
        <authorList>
            <consortium name="Ensembl"/>
        </authorList>
    </citation>
    <scope>IDENTIFICATION</scope>
</reference>
<evidence type="ECO:0000256" key="2">
    <source>
        <dbReference type="ARBA" id="ARBA00023157"/>
    </source>
</evidence>